<dbReference type="EMBL" id="GISG01184099">
    <property type="protein sequence ID" value="MBA4654597.1"/>
    <property type="molecule type" value="Transcribed_RNA"/>
</dbReference>
<dbReference type="AlphaFoldDB" id="A0A7C8ZY47"/>
<proteinExistence type="predicted"/>
<sequence>MKIHRLQTRTQQWMCHYSLSYCCKQSPFPHCLISQLQLHQIESSSRSQDLSMAPYRTSYNLLGPHKYTYHQENQAAGFCQLSPAIYPDICGQEREFWLLFEDQEKT</sequence>
<protein>
    <submittedName>
        <fullName evidence="1">Uncharacterized protein</fullName>
    </submittedName>
</protein>
<evidence type="ECO:0000313" key="1">
    <source>
        <dbReference type="EMBL" id="MBA4654598.1"/>
    </source>
</evidence>
<reference evidence="1" key="2">
    <citation type="submission" date="2020-07" db="EMBL/GenBank/DDBJ databases">
        <authorList>
            <person name="Vera ALvarez R."/>
            <person name="Arias-Moreno D.M."/>
            <person name="Jimenez-Jacinto V."/>
            <person name="Jimenez-Bremont J.F."/>
            <person name="Swaminathan K."/>
            <person name="Moose S.P."/>
            <person name="Guerrero-Gonzalez M.L."/>
            <person name="Marino-Ramirez L."/>
            <person name="Landsman D."/>
            <person name="Rodriguez-Kessler M."/>
            <person name="Delgado-Sanchez P."/>
        </authorList>
    </citation>
    <scope>NUCLEOTIDE SEQUENCE</scope>
    <source>
        <tissue evidence="1">Cladode</tissue>
    </source>
</reference>
<dbReference type="EMBL" id="GISG01184098">
    <property type="protein sequence ID" value="MBA4654596.1"/>
    <property type="molecule type" value="Transcribed_RNA"/>
</dbReference>
<reference evidence="1" key="1">
    <citation type="journal article" date="2013" name="J. Plant Res.">
        <title>Effect of fungi and light on seed germination of three Opuntia species from semiarid lands of central Mexico.</title>
        <authorList>
            <person name="Delgado-Sanchez P."/>
            <person name="Jimenez-Bremont J.F."/>
            <person name="Guerrero-Gonzalez Mde L."/>
            <person name="Flores J."/>
        </authorList>
    </citation>
    <scope>NUCLEOTIDE SEQUENCE</scope>
    <source>
        <tissue evidence="1">Cladode</tissue>
    </source>
</reference>
<accession>A0A7C8ZY47</accession>
<name>A0A7C8ZY47_OPUST</name>
<organism evidence="1">
    <name type="scientific">Opuntia streptacantha</name>
    <name type="common">Prickly pear cactus</name>
    <name type="synonym">Opuntia cardona</name>
    <dbReference type="NCBI Taxonomy" id="393608"/>
    <lineage>
        <taxon>Eukaryota</taxon>
        <taxon>Viridiplantae</taxon>
        <taxon>Streptophyta</taxon>
        <taxon>Embryophyta</taxon>
        <taxon>Tracheophyta</taxon>
        <taxon>Spermatophyta</taxon>
        <taxon>Magnoliopsida</taxon>
        <taxon>eudicotyledons</taxon>
        <taxon>Gunneridae</taxon>
        <taxon>Pentapetalae</taxon>
        <taxon>Caryophyllales</taxon>
        <taxon>Cactineae</taxon>
        <taxon>Cactaceae</taxon>
        <taxon>Opuntioideae</taxon>
        <taxon>Opuntia</taxon>
    </lineage>
</organism>
<dbReference type="EMBL" id="GISG01184101">
    <property type="protein sequence ID" value="MBA4654599.1"/>
    <property type="molecule type" value="Transcribed_RNA"/>
</dbReference>
<dbReference type="EMBL" id="GISG01184100">
    <property type="protein sequence ID" value="MBA4654598.1"/>
    <property type="molecule type" value="Transcribed_RNA"/>
</dbReference>